<reference evidence="8 9" key="1">
    <citation type="journal article" date="2021" name="Hortic Res">
        <title>Chromosome-scale assembly of the Dendrobium chrysotoxum genome enhances the understanding of orchid evolution.</title>
        <authorList>
            <person name="Zhang Y."/>
            <person name="Zhang G.Q."/>
            <person name="Zhang D."/>
            <person name="Liu X.D."/>
            <person name="Xu X.Y."/>
            <person name="Sun W.H."/>
            <person name="Yu X."/>
            <person name="Zhu X."/>
            <person name="Wang Z.W."/>
            <person name="Zhao X."/>
            <person name="Zhong W.Y."/>
            <person name="Chen H."/>
            <person name="Yin W.L."/>
            <person name="Huang T."/>
            <person name="Niu S.C."/>
            <person name="Liu Z.J."/>
        </authorList>
    </citation>
    <scope>NUCLEOTIDE SEQUENCE [LARGE SCALE GENOMIC DNA]</scope>
    <source>
        <strain evidence="8">Lindl</strain>
    </source>
</reference>
<evidence type="ECO:0000256" key="3">
    <source>
        <dbReference type="ARBA" id="ARBA00022982"/>
    </source>
</evidence>
<comment type="caution">
    <text evidence="8">The sequence shown here is derived from an EMBL/GenBank/DDBJ whole genome shotgun (WGS) entry which is preliminary data.</text>
</comment>
<dbReference type="SUPFAM" id="SSF52833">
    <property type="entry name" value="Thioredoxin-like"/>
    <property type="match status" value="1"/>
</dbReference>
<keyword evidence="9" id="KW-1185">Reference proteome</keyword>
<evidence type="ECO:0000313" key="9">
    <source>
        <dbReference type="Proteomes" id="UP000775213"/>
    </source>
</evidence>
<protein>
    <recommendedName>
        <fullName evidence="7">Thioredoxin domain-containing protein</fullName>
    </recommendedName>
</protein>
<dbReference type="NCBIfam" id="TIGR01068">
    <property type="entry name" value="thioredoxin"/>
    <property type="match status" value="1"/>
</dbReference>
<dbReference type="EMBL" id="JAGFBR010000009">
    <property type="protein sequence ID" value="KAH0461277.1"/>
    <property type="molecule type" value="Genomic_DNA"/>
</dbReference>
<evidence type="ECO:0000313" key="8">
    <source>
        <dbReference type="EMBL" id="KAH0461277.1"/>
    </source>
</evidence>
<keyword evidence="2" id="KW-0809">Transit peptide</keyword>
<feature type="domain" description="Thioredoxin" evidence="7">
    <location>
        <begin position="52"/>
        <end position="175"/>
    </location>
</feature>
<evidence type="ECO:0000259" key="7">
    <source>
        <dbReference type="PROSITE" id="PS51352"/>
    </source>
</evidence>
<name>A0AAV7GXQ8_DENCH</name>
<keyword evidence="1" id="KW-0813">Transport</keyword>
<dbReference type="PRINTS" id="PR00421">
    <property type="entry name" value="THIOREDOXIN"/>
</dbReference>
<evidence type="ECO:0000256" key="4">
    <source>
        <dbReference type="ARBA" id="ARBA00023157"/>
    </source>
</evidence>
<dbReference type="Proteomes" id="UP000775213">
    <property type="component" value="Unassembled WGS sequence"/>
</dbReference>
<accession>A0AAV7GXQ8</accession>
<dbReference type="InterPro" id="IPR005746">
    <property type="entry name" value="Thioredoxin"/>
</dbReference>
<evidence type="ECO:0000256" key="1">
    <source>
        <dbReference type="ARBA" id="ARBA00022448"/>
    </source>
</evidence>
<dbReference type="Gene3D" id="3.40.30.10">
    <property type="entry name" value="Glutaredoxin"/>
    <property type="match status" value="1"/>
</dbReference>
<dbReference type="PANTHER" id="PTHR45663">
    <property type="entry name" value="GEO12009P1"/>
    <property type="match status" value="1"/>
</dbReference>
<evidence type="ECO:0000256" key="2">
    <source>
        <dbReference type="ARBA" id="ARBA00022946"/>
    </source>
</evidence>
<dbReference type="PANTHER" id="PTHR45663:SF42">
    <property type="entry name" value="THIOREDOXIN M5, CHLOROPLASTIC"/>
    <property type="match status" value="1"/>
</dbReference>
<evidence type="ECO:0000256" key="5">
    <source>
        <dbReference type="ARBA" id="ARBA00023284"/>
    </source>
</evidence>
<dbReference type="InterPro" id="IPR036249">
    <property type="entry name" value="Thioredoxin-like_sf"/>
</dbReference>
<dbReference type="AlphaFoldDB" id="A0AAV7GXQ8"/>
<gene>
    <name evidence="8" type="ORF">IEQ34_008852</name>
</gene>
<dbReference type="PROSITE" id="PS51352">
    <property type="entry name" value="THIOREDOXIN_2"/>
    <property type="match status" value="1"/>
</dbReference>
<comment type="similarity">
    <text evidence="6">Belongs to the thioredoxin family. Plant M-type subfamily.</text>
</comment>
<keyword evidence="3" id="KW-0249">Electron transport</keyword>
<evidence type="ECO:0000256" key="6">
    <source>
        <dbReference type="ARBA" id="ARBA00038056"/>
    </source>
</evidence>
<dbReference type="InterPro" id="IPR013766">
    <property type="entry name" value="Thioredoxin_domain"/>
</dbReference>
<dbReference type="CDD" id="cd02947">
    <property type="entry name" value="TRX_family"/>
    <property type="match status" value="1"/>
</dbReference>
<proteinExistence type="inferred from homology"/>
<dbReference type="FunFam" id="3.40.30.10:FF:000001">
    <property type="entry name" value="Thioredoxin"/>
    <property type="match status" value="1"/>
</dbReference>
<dbReference type="GO" id="GO:0005737">
    <property type="term" value="C:cytoplasm"/>
    <property type="evidence" value="ECO:0007669"/>
    <property type="project" value="TreeGrafter"/>
</dbReference>
<keyword evidence="5" id="KW-0676">Redox-active center</keyword>
<organism evidence="8 9">
    <name type="scientific">Dendrobium chrysotoxum</name>
    <name type="common">Orchid</name>
    <dbReference type="NCBI Taxonomy" id="161865"/>
    <lineage>
        <taxon>Eukaryota</taxon>
        <taxon>Viridiplantae</taxon>
        <taxon>Streptophyta</taxon>
        <taxon>Embryophyta</taxon>
        <taxon>Tracheophyta</taxon>
        <taxon>Spermatophyta</taxon>
        <taxon>Magnoliopsida</taxon>
        <taxon>Liliopsida</taxon>
        <taxon>Asparagales</taxon>
        <taxon>Orchidaceae</taxon>
        <taxon>Epidendroideae</taxon>
        <taxon>Malaxideae</taxon>
        <taxon>Dendrobiinae</taxon>
        <taxon>Dendrobium</taxon>
    </lineage>
</organism>
<keyword evidence="4" id="KW-1015">Disulfide bond</keyword>
<sequence length="175" mass="19924">MAMKACFSLSTASTEASAFHSHHHLIFPKKKPSANPAFFPYPHPKFFHFESTKKNEQKQSFICRAKNIVDEVREVTDETWKEHIIDSEIPVIVQFWAPSCGPCKLVEPVVGDLMREFAGKVAWYKINTDECLKMASQYGVRSIPTVLLFKDGKQRESITGAVRKSSLTTILEKYL</sequence>
<dbReference type="Pfam" id="PF00085">
    <property type="entry name" value="Thioredoxin"/>
    <property type="match status" value="1"/>
</dbReference>
<dbReference type="GO" id="GO:0015035">
    <property type="term" value="F:protein-disulfide reductase activity"/>
    <property type="evidence" value="ECO:0007669"/>
    <property type="project" value="InterPro"/>
</dbReference>